<dbReference type="Pfam" id="PF00580">
    <property type="entry name" value="UvrD-helicase"/>
    <property type="match status" value="1"/>
</dbReference>
<evidence type="ECO:0000313" key="16">
    <source>
        <dbReference type="Proteomes" id="UP001500984"/>
    </source>
</evidence>
<dbReference type="InterPro" id="IPR013986">
    <property type="entry name" value="DExx_box_DNA_helicase_dom_sf"/>
</dbReference>
<dbReference type="Gene3D" id="3.40.50.300">
    <property type="entry name" value="P-loop containing nucleotide triphosphate hydrolases"/>
    <property type="match status" value="2"/>
</dbReference>
<keyword evidence="3 10" id="KW-0378">Hydrolase</keyword>
<keyword evidence="4 10" id="KW-0347">Helicase</keyword>
<feature type="region of interest" description="Disordered" evidence="12">
    <location>
        <begin position="747"/>
        <end position="766"/>
    </location>
</feature>
<feature type="binding site" evidence="10">
    <location>
        <begin position="79"/>
        <end position="86"/>
    </location>
    <ligand>
        <name>ATP</name>
        <dbReference type="ChEBI" id="CHEBI:30616"/>
    </ligand>
</feature>
<evidence type="ECO:0000256" key="9">
    <source>
        <dbReference type="ARBA" id="ARBA00048988"/>
    </source>
</evidence>
<evidence type="ECO:0000256" key="6">
    <source>
        <dbReference type="ARBA" id="ARBA00023125"/>
    </source>
</evidence>
<dbReference type="InterPro" id="IPR000212">
    <property type="entry name" value="DNA_helicase_UvrD/REP"/>
</dbReference>
<name>A0ABN2W9I9_9MICO</name>
<feature type="domain" description="UvrD-like helicase ATP-binding" evidence="13">
    <location>
        <begin position="58"/>
        <end position="343"/>
    </location>
</feature>
<dbReference type="Pfam" id="PF21196">
    <property type="entry name" value="PcrA_UvrD_tudor"/>
    <property type="match status" value="1"/>
</dbReference>
<dbReference type="Gene3D" id="1.10.486.10">
    <property type="entry name" value="PCRA, domain 4"/>
    <property type="match status" value="1"/>
</dbReference>
<dbReference type="GO" id="GO:0004386">
    <property type="term" value="F:helicase activity"/>
    <property type="evidence" value="ECO:0007669"/>
    <property type="project" value="UniProtKB-KW"/>
</dbReference>
<feature type="compositionally biased region" description="Low complexity" evidence="12">
    <location>
        <begin position="13"/>
        <end position="48"/>
    </location>
</feature>
<accession>A0ABN2W9I9</accession>
<gene>
    <name evidence="15" type="primary">pcrA</name>
    <name evidence="15" type="ORF">GCM10009823_01540</name>
</gene>
<dbReference type="CDD" id="cd17932">
    <property type="entry name" value="DEXQc_UvrD"/>
    <property type="match status" value="1"/>
</dbReference>
<evidence type="ECO:0000256" key="1">
    <source>
        <dbReference type="ARBA" id="ARBA00009922"/>
    </source>
</evidence>
<evidence type="ECO:0000256" key="12">
    <source>
        <dbReference type="SAM" id="MobiDB-lite"/>
    </source>
</evidence>
<keyword evidence="2 10" id="KW-0547">Nucleotide-binding</keyword>
<evidence type="ECO:0000256" key="4">
    <source>
        <dbReference type="ARBA" id="ARBA00022806"/>
    </source>
</evidence>
<feature type="region of interest" description="Disordered" evidence="12">
    <location>
        <begin position="12"/>
        <end position="48"/>
    </location>
</feature>
<dbReference type="CDD" id="cd18807">
    <property type="entry name" value="SF1_C_UvrD"/>
    <property type="match status" value="1"/>
</dbReference>
<dbReference type="Gene3D" id="1.10.10.160">
    <property type="match status" value="1"/>
</dbReference>
<evidence type="ECO:0000256" key="8">
    <source>
        <dbReference type="ARBA" id="ARBA00034617"/>
    </source>
</evidence>
<evidence type="ECO:0000256" key="3">
    <source>
        <dbReference type="ARBA" id="ARBA00022801"/>
    </source>
</evidence>
<dbReference type="PROSITE" id="PS51217">
    <property type="entry name" value="UVRD_HELICASE_CTER"/>
    <property type="match status" value="1"/>
</dbReference>
<evidence type="ECO:0000256" key="10">
    <source>
        <dbReference type="PROSITE-ProRule" id="PRU00560"/>
    </source>
</evidence>
<dbReference type="PANTHER" id="PTHR11070">
    <property type="entry name" value="UVRD / RECB / PCRA DNA HELICASE FAMILY MEMBER"/>
    <property type="match status" value="1"/>
</dbReference>
<keyword evidence="5 10" id="KW-0067">ATP-binding</keyword>
<proteinExistence type="inferred from homology"/>
<evidence type="ECO:0000256" key="5">
    <source>
        <dbReference type="ARBA" id="ARBA00022840"/>
    </source>
</evidence>
<evidence type="ECO:0000259" key="14">
    <source>
        <dbReference type="PROSITE" id="PS51217"/>
    </source>
</evidence>
<dbReference type="InterPro" id="IPR014017">
    <property type="entry name" value="DNA_helicase_UvrD-like_C"/>
</dbReference>
<evidence type="ECO:0000256" key="2">
    <source>
        <dbReference type="ARBA" id="ARBA00022741"/>
    </source>
</evidence>
<dbReference type="EMBL" id="BAAAPZ010000001">
    <property type="protein sequence ID" value="GAA2087240.1"/>
    <property type="molecule type" value="Genomic_DNA"/>
</dbReference>
<evidence type="ECO:0000256" key="7">
    <source>
        <dbReference type="ARBA" id="ARBA00023235"/>
    </source>
</evidence>
<comment type="catalytic activity">
    <reaction evidence="8">
        <text>Couples ATP hydrolysis with the unwinding of duplex DNA by translocating in the 3'-5' direction.</text>
        <dbReference type="EC" id="5.6.2.4"/>
    </reaction>
</comment>
<protein>
    <recommendedName>
        <fullName evidence="11">ATP-dependent DNA helicase</fullName>
        <ecNumber evidence="11">5.6.2.4</ecNumber>
    </recommendedName>
</protein>
<dbReference type="NCBIfam" id="TIGR01073">
    <property type="entry name" value="pcrA"/>
    <property type="match status" value="1"/>
</dbReference>
<evidence type="ECO:0000259" key="13">
    <source>
        <dbReference type="PROSITE" id="PS51198"/>
    </source>
</evidence>
<evidence type="ECO:0000256" key="11">
    <source>
        <dbReference type="RuleBase" id="RU364053"/>
    </source>
</evidence>
<comment type="caution">
    <text evidence="15">The sequence shown here is derived from an EMBL/GenBank/DDBJ whole genome shotgun (WGS) entry which is preliminary data.</text>
</comment>
<dbReference type="InterPro" id="IPR014016">
    <property type="entry name" value="UvrD-like_ATP-bd"/>
</dbReference>
<sequence>MSSPFDFLSALTGPAHPDAAPADAPPAAAGSAGDPAETAVGHAPGPAGAASGADALLDGLNPAQREAVLHTGSPLLIVAGAGSGKTSVLTRRIAYALRTGRARPGEVLAITFTNKAAKEMQERVASLVGPAARSMWISTFHSACVRILRREAATLGMKSNFTIYDAQDSLRLITQVAREADLDPKKHPPRALRSRISNLKNDLLTPEDFAATAGERAHEAEVADVYRRYQERLRRANALDFDDIIMETVHLLEAFEALAQNYRARFRHILVDEYQDTNPAQYRLIRALAGADLPAPTGELTVVGDADQSIYAFRGATVRNIVEFEKDFPQARTILLEQNYRSTQTILSAANAVISHNPDRREKRLWTDRGDGDKVTGWVAETEQAEARFVVERIDELRDEHGLSYGDFAVFYRTNAQSRAIEDALVRAGMPYRVVGGTRFYERKEIKDALAYLRAVANPADDVNLRRVLNEPKRGIGDRTEALVAAHAERERTDFRTALEDAENAIGITSRSLGPIRTFLTLMTDLQGVAEAGGVAPVLEAALEQSGYLASLSQSTDPQDESRVDNLAELVAVAEQFDAQHEGEGTLDEFLEAVSLSSDSDSLPDEDGGEVTLMTLHTAKGLEFPVVFLTGMEDGAFPHQRSFTSSQEMSEERRLAYVGLTRAKRKLLLTRAETRSQWGQPQYNPPSRFLAEIPEALIDWESTGSGGIGGLGAGGAGAYGAAYGGGGSTGGADRLFGAAASGGFGGAGGSRSASASSRPGTGFPNRIRPQREMVSVEAGDRVSHDSFGLGTVVEVNGAGDKTVAVVDFGSEGTKRLLMRYAPVEKL</sequence>
<dbReference type="InterPro" id="IPR005751">
    <property type="entry name" value="ATP-dep_DNA_helicase_PcrA"/>
</dbReference>
<evidence type="ECO:0000313" key="15">
    <source>
        <dbReference type="EMBL" id="GAA2087240.1"/>
    </source>
</evidence>
<reference evidence="15 16" key="1">
    <citation type="journal article" date="2019" name="Int. J. Syst. Evol. Microbiol.">
        <title>The Global Catalogue of Microorganisms (GCM) 10K type strain sequencing project: providing services to taxonomists for standard genome sequencing and annotation.</title>
        <authorList>
            <consortium name="The Broad Institute Genomics Platform"/>
            <consortium name="The Broad Institute Genome Sequencing Center for Infectious Disease"/>
            <person name="Wu L."/>
            <person name="Ma J."/>
        </authorList>
    </citation>
    <scope>NUCLEOTIDE SEQUENCE [LARGE SCALE GENOMIC DNA]</scope>
    <source>
        <strain evidence="15 16">JCM 15900</strain>
    </source>
</reference>
<keyword evidence="16" id="KW-1185">Reference proteome</keyword>
<dbReference type="SUPFAM" id="SSF52540">
    <property type="entry name" value="P-loop containing nucleoside triphosphate hydrolases"/>
    <property type="match status" value="1"/>
</dbReference>
<keyword evidence="6 11" id="KW-0238">DNA-binding</keyword>
<keyword evidence="7" id="KW-0413">Isomerase</keyword>
<comment type="similarity">
    <text evidence="1 11">Belongs to the helicase family. UvrD subfamily.</text>
</comment>
<organism evidence="15 16">
    <name type="scientific">Brevibacterium salitolerans</name>
    <dbReference type="NCBI Taxonomy" id="1403566"/>
    <lineage>
        <taxon>Bacteria</taxon>
        <taxon>Bacillati</taxon>
        <taxon>Actinomycetota</taxon>
        <taxon>Actinomycetes</taxon>
        <taxon>Micrococcales</taxon>
        <taxon>Brevibacteriaceae</taxon>
        <taxon>Brevibacterium</taxon>
    </lineage>
</organism>
<dbReference type="Pfam" id="PF13361">
    <property type="entry name" value="UvrD_C"/>
    <property type="match status" value="2"/>
</dbReference>
<dbReference type="InterPro" id="IPR027417">
    <property type="entry name" value="P-loop_NTPase"/>
</dbReference>
<feature type="domain" description="UvrD-like helicase C-terminal" evidence="14">
    <location>
        <begin position="344"/>
        <end position="621"/>
    </location>
</feature>
<dbReference type="PANTHER" id="PTHR11070:SF2">
    <property type="entry name" value="ATP-DEPENDENT DNA HELICASE SRS2"/>
    <property type="match status" value="1"/>
</dbReference>
<dbReference type="Proteomes" id="UP001500984">
    <property type="component" value="Unassembled WGS sequence"/>
</dbReference>
<dbReference type="EC" id="5.6.2.4" evidence="11"/>
<dbReference type="RefSeq" id="WP_344334411.1">
    <property type="nucleotide sequence ID" value="NZ_BAAAPZ010000001.1"/>
</dbReference>
<comment type="catalytic activity">
    <reaction evidence="9 11">
        <text>ATP + H2O = ADP + phosphate + H(+)</text>
        <dbReference type="Rhea" id="RHEA:13065"/>
        <dbReference type="ChEBI" id="CHEBI:15377"/>
        <dbReference type="ChEBI" id="CHEBI:15378"/>
        <dbReference type="ChEBI" id="CHEBI:30616"/>
        <dbReference type="ChEBI" id="CHEBI:43474"/>
        <dbReference type="ChEBI" id="CHEBI:456216"/>
        <dbReference type="EC" id="5.6.2.4"/>
    </reaction>
</comment>
<dbReference type="PROSITE" id="PS51198">
    <property type="entry name" value="UVRD_HELICASE_ATP_BIND"/>
    <property type="match status" value="1"/>
</dbReference>